<comment type="caution">
    <text evidence="3">The sequence shown here is derived from an EMBL/GenBank/DDBJ whole genome shotgun (WGS) entry which is preliminary data.</text>
</comment>
<dbReference type="SUPFAM" id="SSF101874">
    <property type="entry name" value="YceI-like"/>
    <property type="match status" value="1"/>
</dbReference>
<evidence type="ECO:0000259" key="2">
    <source>
        <dbReference type="SMART" id="SM00867"/>
    </source>
</evidence>
<dbReference type="PANTHER" id="PTHR34406">
    <property type="entry name" value="PROTEIN YCEI"/>
    <property type="match status" value="1"/>
</dbReference>
<organism evidence="3 4">
    <name type="scientific">Planosporangium thailandense</name>
    <dbReference type="NCBI Taxonomy" id="765197"/>
    <lineage>
        <taxon>Bacteria</taxon>
        <taxon>Bacillati</taxon>
        <taxon>Actinomycetota</taxon>
        <taxon>Actinomycetes</taxon>
        <taxon>Micromonosporales</taxon>
        <taxon>Micromonosporaceae</taxon>
        <taxon>Planosporangium</taxon>
    </lineage>
</organism>
<proteinExistence type="inferred from homology"/>
<dbReference type="EMBL" id="JAATVY010000036">
    <property type="protein sequence ID" value="NJC73786.1"/>
    <property type="molecule type" value="Genomic_DNA"/>
</dbReference>
<protein>
    <submittedName>
        <fullName evidence="3">YceI family protein</fullName>
    </submittedName>
</protein>
<sequence length="221" mass="24483">MTGFATRTWNGITIPAPGTYLLDQAHKRIGFLARHMMVSPVRGEFTAATARIEVADDPLNSSVTATIQAASVDTGNPERDAHLCSPDFLDVEQYPTLEYRSTGVKWQENNDPIFFWARLKSHRPGYRSEVSIPQQPIRTAERFVLAGELTVKGITRQVDLQVEFGGARRDPYGQDIFGFSATAEIDRESYGLLWNVALESGGVLVGKKVRIEIAGEAIRQS</sequence>
<evidence type="ECO:0000313" key="4">
    <source>
        <dbReference type="Proteomes" id="UP000722989"/>
    </source>
</evidence>
<reference evidence="3 4" key="1">
    <citation type="submission" date="2020-03" db="EMBL/GenBank/DDBJ databases">
        <title>WGS of the type strain of Planosporangium spp.</title>
        <authorList>
            <person name="Thawai C."/>
        </authorList>
    </citation>
    <scope>NUCLEOTIDE SEQUENCE [LARGE SCALE GENOMIC DNA]</scope>
    <source>
        <strain evidence="3 4">TBRC 5610</strain>
    </source>
</reference>
<name>A0ABX0Y5U1_9ACTN</name>
<feature type="domain" description="Lipid/polyisoprenoid-binding YceI-like" evidence="2">
    <location>
        <begin position="19"/>
        <end position="218"/>
    </location>
</feature>
<dbReference type="RefSeq" id="WP_167928687.1">
    <property type="nucleotide sequence ID" value="NZ_JAATVY010000036.1"/>
</dbReference>
<dbReference type="Pfam" id="PF04264">
    <property type="entry name" value="YceI"/>
    <property type="match status" value="1"/>
</dbReference>
<comment type="similarity">
    <text evidence="1">Belongs to the UPF0312 family.</text>
</comment>
<dbReference type="SMART" id="SM00867">
    <property type="entry name" value="YceI"/>
    <property type="match status" value="1"/>
</dbReference>
<dbReference type="Proteomes" id="UP000722989">
    <property type="component" value="Unassembled WGS sequence"/>
</dbReference>
<evidence type="ECO:0000313" key="3">
    <source>
        <dbReference type="EMBL" id="NJC73786.1"/>
    </source>
</evidence>
<dbReference type="InterPro" id="IPR007372">
    <property type="entry name" value="Lipid/polyisoprenoid-bd_YceI"/>
</dbReference>
<evidence type="ECO:0000256" key="1">
    <source>
        <dbReference type="ARBA" id="ARBA00008812"/>
    </source>
</evidence>
<dbReference type="InterPro" id="IPR036761">
    <property type="entry name" value="TTHA0802/YceI-like_sf"/>
</dbReference>
<gene>
    <name evidence="3" type="ORF">HC031_29330</name>
</gene>
<accession>A0ABX0Y5U1</accession>
<keyword evidence="4" id="KW-1185">Reference proteome</keyword>
<dbReference type="PANTHER" id="PTHR34406:SF1">
    <property type="entry name" value="PROTEIN YCEI"/>
    <property type="match status" value="1"/>
</dbReference>
<dbReference type="Gene3D" id="2.40.128.110">
    <property type="entry name" value="Lipid/polyisoprenoid-binding, YceI-like"/>
    <property type="match status" value="1"/>
</dbReference>